<dbReference type="Proteomes" id="UP000439022">
    <property type="component" value="Unassembled WGS sequence"/>
</dbReference>
<reference evidence="3 4" key="1">
    <citation type="submission" date="2019-11" db="EMBL/GenBank/DDBJ databases">
        <title>Whole genome sequence of Haloferax sp. MBLA0076.</title>
        <authorList>
            <person name="Seo M.-J."/>
            <person name="Cho E.-S."/>
        </authorList>
    </citation>
    <scope>NUCLEOTIDE SEQUENCE [LARGE SCALE GENOMIC DNA]</scope>
    <source>
        <strain evidence="3 4">MBLA0076</strain>
    </source>
</reference>
<evidence type="ECO:0000313" key="4">
    <source>
        <dbReference type="Proteomes" id="UP000439022"/>
    </source>
</evidence>
<dbReference type="GO" id="GO:0006310">
    <property type="term" value="P:DNA recombination"/>
    <property type="evidence" value="ECO:0007669"/>
    <property type="project" value="UniProtKB-KW"/>
</dbReference>
<dbReference type="EMBL" id="WKJO01000001">
    <property type="protein sequence ID" value="MRX20458.1"/>
    <property type="molecule type" value="Genomic_DNA"/>
</dbReference>
<sequence>MLHVVNPTMSGKNLQVRSARLDAPSFREYRMLKHEARHKIPEKFRESTLFVLVSMGELGLRAGEVSHMRQSWVDVDNKVIRIPSYEQCNQGQDGGVCGYCKQQAKQALGDGSYDSYEEALADRWTPKNEESARTVPYGWSDEIVDIYDRFFYKHDGYPYCRTSINRRISRLAEASEIFDDRNDLYPHAFRGHAGKLHASNGINALQLKKFMGWGSVRGALPYIKMAAKDVQAAFTRVYE</sequence>
<dbReference type="AlphaFoldDB" id="A0A6A8GBH6"/>
<dbReference type="GO" id="GO:0015074">
    <property type="term" value="P:DNA integration"/>
    <property type="evidence" value="ECO:0007669"/>
    <property type="project" value="InterPro"/>
</dbReference>
<name>A0A6A8GBH6_9EURY</name>
<dbReference type="SUPFAM" id="SSF56349">
    <property type="entry name" value="DNA breaking-rejoining enzymes"/>
    <property type="match status" value="1"/>
</dbReference>
<proteinExistence type="predicted"/>
<evidence type="ECO:0000313" key="3">
    <source>
        <dbReference type="EMBL" id="MRX20458.1"/>
    </source>
</evidence>
<dbReference type="Gene3D" id="1.10.443.10">
    <property type="entry name" value="Intergrase catalytic core"/>
    <property type="match status" value="1"/>
</dbReference>
<dbReference type="InterPro" id="IPR011010">
    <property type="entry name" value="DNA_brk_join_enz"/>
</dbReference>
<dbReference type="GO" id="GO:0003677">
    <property type="term" value="F:DNA binding"/>
    <property type="evidence" value="ECO:0007669"/>
    <property type="project" value="InterPro"/>
</dbReference>
<dbReference type="InterPro" id="IPR013762">
    <property type="entry name" value="Integrase-like_cat_sf"/>
</dbReference>
<keyword evidence="1" id="KW-0233">DNA recombination</keyword>
<accession>A0A6A8GBH6</accession>
<keyword evidence="4" id="KW-1185">Reference proteome</keyword>
<organism evidence="3 4">
    <name type="scientific">Haloferax litoreum</name>
    <dbReference type="NCBI Taxonomy" id="2666140"/>
    <lineage>
        <taxon>Archaea</taxon>
        <taxon>Methanobacteriati</taxon>
        <taxon>Methanobacteriota</taxon>
        <taxon>Stenosarchaea group</taxon>
        <taxon>Halobacteria</taxon>
        <taxon>Halobacteriales</taxon>
        <taxon>Haloferacaceae</taxon>
        <taxon>Haloferax</taxon>
    </lineage>
</organism>
<feature type="domain" description="Tyr recombinase" evidence="2">
    <location>
        <begin position="52"/>
        <end position="224"/>
    </location>
</feature>
<evidence type="ECO:0000259" key="2">
    <source>
        <dbReference type="Pfam" id="PF00589"/>
    </source>
</evidence>
<dbReference type="InterPro" id="IPR002104">
    <property type="entry name" value="Integrase_catalytic"/>
</dbReference>
<gene>
    <name evidence="3" type="ORF">GJR96_00600</name>
</gene>
<protein>
    <submittedName>
        <fullName evidence="3">Tyrosine-type recombinase/integrase</fullName>
    </submittedName>
</protein>
<comment type="caution">
    <text evidence="3">The sequence shown here is derived from an EMBL/GenBank/DDBJ whole genome shotgun (WGS) entry which is preliminary data.</text>
</comment>
<evidence type="ECO:0000256" key="1">
    <source>
        <dbReference type="ARBA" id="ARBA00023172"/>
    </source>
</evidence>
<dbReference type="Pfam" id="PF00589">
    <property type="entry name" value="Phage_integrase"/>
    <property type="match status" value="1"/>
</dbReference>